<protein>
    <submittedName>
        <fullName evidence="2">Uncharacterized protein</fullName>
    </submittedName>
</protein>
<dbReference type="Proteomes" id="UP000095283">
    <property type="component" value="Unplaced"/>
</dbReference>
<organism evidence="1 2">
    <name type="scientific">Heterorhabditis bacteriophora</name>
    <name type="common">Entomopathogenic nematode worm</name>
    <dbReference type="NCBI Taxonomy" id="37862"/>
    <lineage>
        <taxon>Eukaryota</taxon>
        <taxon>Metazoa</taxon>
        <taxon>Ecdysozoa</taxon>
        <taxon>Nematoda</taxon>
        <taxon>Chromadorea</taxon>
        <taxon>Rhabditida</taxon>
        <taxon>Rhabditina</taxon>
        <taxon>Rhabditomorpha</taxon>
        <taxon>Strongyloidea</taxon>
        <taxon>Heterorhabditidae</taxon>
        <taxon>Heterorhabditis</taxon>
    </lineage>
</organism>
<proteinExistence type="predicted"/>
<sequence length="30" mass="3723">MRSNYICTYNLTKIERYQMNGRKISWIRAL</sequence>
<evidence type="ECO:0000313" key="2">
    <source>
        <dbReference type="WBParaSite" id="Hba_02005"/>
    </source>
</evidence>
<dbReference type="AlphaFoldDB" id="A0A1I7WBC7"/>
<evidence type="ECO:0000313" key="1">
    <source>
        <dbReference type="Proteomes" id="UP000095283"/>
    </source>
</evidence>
<keyword evidence="1" id="KW-1185">Reference proteome</keyword>
<dbReference type="WBParaSite" id="Hba_02005">
    <property type="protein sequence ID" value="Hba_02005"/>
    <property type="gene ID" value="Hba_02005"/>
</dbReference>
<name>A0A1I7WBC7_HETBA</name>
<accession>A0A1I7WBC7</accession>
<reference evidence="2" key="1">
    <citation type="submission" date="2016-11" db="UniProtKB">
        <authorList>
            <consortium name="WormBaseParasite"/>
        </authorList>
    </citation>
    <scope>IDENTIFICATION</scope>
</reference>